<keyword evidence="8" id="KW-0809">Transit peptide</keyword>
<evidence type="ECO:0000256" key="8">
    <source>
        <dbReference type="ARBA" id="ARBA00022946"/>
    </source>
</evidence>
<evidence type="ECO:0000256" key="10">
    <source>
        <dbReference type="ARBA" id="ARBA00023049"/>
    </source>
</evidence>
<comment type="subcellular location">
    <subcellularLocation>
        <location evidence="1">Plastid</location>
        <location evidence="1">Chloroplast membrane</location>
        <topology evidence="1">Multi-pass membrane protein</topology>
    </subcellularLocation>
</comment>
<feature type="transmembrane region" description="Helical" evidence="13">
    <location>
        <begin position="416"/>
        <end position="438"/>
    </location>
</feature>
<keyword evidence="6 13" id="KW-0812">Transmembrane</keyword>
<dbReference type="InterPro" id="IPR008915">
    <property type="entry name" value="Peptidase_M50"/>
</dbReference>
<dbReference type="PANTHER" id="PTHR31412">
    <property type="entry name" value="ZINC METALLOPROTEASE EGY1"/>
    <property type="match status" value="1"/>
</dbReference>
<feature type="region of interest" description="Disordered" evidence="12">
    <location>
        <begin position="63"/>
        <end position="150"/>
    </location>
</feature>
<evidence type="ECO:0000256" key="6">
    <source>
        <dbReference type="ARBA" id="ARBA00022692"/>
    </source>
</evidence>
<proteinExistence type="inferred from homology"/>
<feature type="transmembrane region" description="Helical" evidence="13">
    <location>
        <begin position="252"/>
        <end position="271"/>
    </location>
</feature>
<dbReference type="GO" id="GO:0008237">
    <property type="term" value="F:metallopeptidase activity"/>
    <property type="evidence" value="ECO:0007669"/>
    <property type="project" value="UniProtKB-KW"/>
</dbReference>
<dbReference type="GO" id="GO:0006508">
    <property type="term" value="P:proteolysis"/>
    <property type="evidence" value="ECO:0007669"/>
    <property type="project" value="UniProtKB-KW"/>
</dbReference>
<dbReference type="EMBL" id="GHES01040239">
    <property type="protein sequence ID" value="MPA70798.1"/>
    <property type="molecule type" value="Transcribed_RNA"/>
</dbReference>
<keyword evidence="10" id="KW-0482">Metalloprotease</keyword>
<evidence type="ECO:0000256" key="12">
    <source>
        <dbReference type="SAM" id="MobiDB-lite"/>
    </source>
</evidence>
<comment type="similarity">
    <text evidence="2">Belongs to the peptidase M50B family.</text>
</comment>
<feature type="compositionally biased region" description="Basic and acidic residues" evidence="12">
    <location>
        <begin position="72"/>
        <end position="83"/>
    </location>
</feature>
<evidence type="ECO:0000256" key="13">
    <source>
        <dbReference type="SAM" id="Phobius"/>
    </source>
</evidence>
<feature type="transmembrane region" description="Helical" evidence="13">
    <location>
        <begin position="353"/>
        <end position="375"/>
    </location>
</feature>
<keyword evidence="11 13" id="KW-0472">Membrane</keyword>
<dbReference type="AlphaFoldDB" id="A0A5B7BQT7"/>
<evidence type="ECO:0000256" key="3">
    <source>
        <dbReference type="ARBA" id="ARBA00022528"/>
    </source>
</evidence>
<gene>
    <name evidence="15" type="ORF">Din_040239</name>
</gene>
<dbReference type="PANTHER" id="PTHR31412:SF5">
    <property type="entry name" value="ZINC METALLOPROTEASE EGY2, CHLOROPLASTIC-RELATED"/>
    <property type="match status" value="1"/>
</dbReference>
<feature type="transmembrane region" description="Helical" evidence="13">
    <location>
        <begin position="458"/>
        <end position="485"/>
    </location>
</feature>
<organism evidence="15">
    <name type="scientific">Davidia involucrata</name>
    <name type="common">Dove tree</name>
    <dbReference type="NCBI Taxonomy" id="16924"/>
    <lineage>
        <taxon>Eukaryota</taxon>
        <taxon>Viridiplantae</taxon>
        <taxon>Streptophyta</taxon>
        <taxon>Embryophyta</taxon>
        <taxon>Tracheophyta</taxon>
        <taxon>Spermatophyta</taxon>
        <taxon>Magnoliopsida</taxon>
        <taxon>eudicotyledons</taxon>
        <taxon>Gunneridae</taxon>
        <taxon>Pentapetalae</taxon>
        <taxon>asterids</taxon>
        <taxon>Cornales</taxon>
        <taxon>Nyssaceae</taxon>
        <taxon>Davidia</taxon>
    </lineage>
</organism>
<evidence type="ECO:0000256" key="4">
    <source>
        <dbReference type="ARBA" id="ARBA00022640"/>
    </source>
</evidence>
<protein>
    <recommendedName>
        <fullName evidence="14">Peptidase M50 domain-containing protein</fullName>
    </recommendedName>
</protein>
<feature type="transmembrane region" description="Helical" evidence="13">
    <location>
        <begin position="292"/>
        <end position="312"/>
    </location>
</feature>
<name>A0A5B7BQT7_DAVIN</name>
<keyword evidence="5" id="KW-0645">Protease</keyword>
<evidence type="ECO:0000256" key="5">
    <source>
        <dbReference type="ARBA" id="ARBA00022670"/>
    </source>
</evidence>
<evidence type="ECO:0000313" key="15">
    <source>
        <dbReference type="EMBL" id="MPA70798.1"/>
    </source>
</evidence>
<accession>A0A5B7BQT7</accession>
<keyword evidence="3" id="KW-0150">Chloroplast</keyword>
<dbReference type="CDD" id="cd06160">
    <property type="entry name" value="S2P-M50_like_2"/>
    <property type="match status" value="1"/>
</dbReference>
<keyword evidence="4" id="KW-0934">Plastid</keyword>
<evidence type="ECO:0000256" key="7">
    <source>
        <dbReference type="ARBA" id="ARBA00022801"/>
    </source>
</evidence>
<feature type="domain" description="Peptidase M50" evidence="14">
    <location>
        <begin position="295"/>
        <end position="461"/>
    </location>
</feature>
<feature type="transmembrane region" description="Helical" evidence="13">
    <location>
        <begin position="505"/>
        <end position="525"/>
    </location>
</feature>
<keyword evidence="9 13" id="KW-1133">Transmembrane helix</keyword>
<sequence length="535" mass="57821">MNLPASFRGNFIPLSQCSSCCDLRFQPSIGCSVVAWPKRSNLRANHVPRLGFRGKRQVVCRVTETEAEPDSNNDKENKVHEDGEMPTSADSTVQNSPQPVDVDQDKDQSVGTGMVDSNNLVNNNGTETQGGTEGDDNVEVASGSPLPGVKPQQLDELIRIPKETIEILRDQVFGFDTFFVTSQEPYEGGVLFKGNLRGQAARSYEKIRKRLQDRFGDEYKLFLLINPEDDKPVAVVVPRKTLLPETTAVPEWFAAGAFGLVTVFTLLLRNVPELQSNLLSTFDNLDLLKNGLPGALVTALILGIHEISHILVAKSTGVKLGVPYLVPSWQIGSFGAITRILNIVAKREDLLKVAAAGPLAGFSFGLVLLLLGFILPPSDGIGVVVDASVFHESLLIGGIAKLLLGDVLKEGTPLSVNPLVIWAWAGLLINAINSIPAGELDGGRISLAIWGRKVSARFTAASIGLLGLSSLFNDVAFYWVVLIFFLQRGPIAPLAEEITDPDNNYVALGIVVLLLGLLVCLPYPFPFTSEAITSF</sequence>
<evidence type="ECO:0000256" key="2">
    <source>
        <dbReference type="ARBA" id="ARBA00007931"/>
    </source>
</evidence>
<keyword evidence="7" id="KW-0378">Hydrolase</keyword>
<evidence type="ECO:0000256" key="1">
    <source>
        <dbReference type="ARBA" id="ARBA00004508"/>
    </source>
</evidence>
<reference evidence="15" key="1">
    <citation type="submission" date="2019-08" db="EMBL/GenBank/DDBJ databases">
        <title>Reference gene set and small RNA set construction with multiple tissues from Davidia involucrata Baill.</title>
        <authorList>
            <person name="Yang H."/>
            <person name="Zhou C."/>
            <person name="Li G."/>
            <person name="Wang J."/>
            <person name="Gao P."/>
            <person name="Wang M."/>
            <person name="Wang R."/>
            <person name="Zhao Y."/>
        </authorList>
    </citation>
    <scope>NUCLEOTIDE SEQUENCE</scope>
    <source>
        <tissue evidence="15">Mixed with DoveR01_LX</tissue>
    </source>
</reference>
<dbReference type="GO" id="GO:0031969">
    <property type="term" value="C:chloroplast membrane"/>
    <property type="evidence" value="ECO:0007669"/>
    <property type="project" value="UniProtKB-SubCell"/>
</dbReference>
<dbReference type="Pfam" id="PF02163">
    <property type="entry name" value="Peptidase_M50"/>
    <property type="match status" value="1"/>
</dbReference>
<evidence type="ECO:0000256" key="9">
    <source>
        <dbReference type="ARBA" id="ARBA00022989"/>
    </source>
</evidence>
<dbReference type="InterPro" id="IPR044838">
    <property type="entry name" value="EGY1-like"/>
</dbReference>
<evidence type="ECO:0000259" key="14">
    <source>
        <dbReference type="Pfam" id="PF02163"/>
    </source>
</evidence>
<evidence type="ECO:0000256" key="11">
    <source>
        <dbReference type="ARBA" id="ARBA00023136"/>
    </source>
</evidence>